<organism evidence="3 4">
    <name type="scientific">Nonomuraea bangladeshensis</name>
    <dbReference type="NCBI Taxonomy" id="404385"/>
    <lineage>
        <taxon>Bacteria</taxon>
        <taxon>Bacillati</taxon>
        <taxon>Actinomycetota</taxon>
        <taxon>Actinomycetes</taxon>
        <taxon>Streptosporangiales</taxon>
        <taxon>Streptosporangiaceae</taxon>
        <taxon>Nonomuraea</taxon>
    </lineage>
</organism>
<evidence type="ECO:0000259" key="2">
    <source>
        <dbReference type="Pfam" id="PF02627"/>
    </source>
</evidence>
<dbReference type="InterPro" id="IPR003779">
    <property type="entry name" value="CMD-like"/>
</dbReference>
<dbReference type="RefSeq" id="WP_364447550.1">
    <property type="nucleotide sequence ID" value="NZ_JBFARM010000003.1"/>
</dbReference>
<sequence length="203" mass="21632">MSEFRTYDESDAPEAARPMLTAAKKRMGFVTTLNGVMAESPELLAGYNALAEQFGRSSLPAAAKQVVLITASVANGCEYCVAAHSTLALRARVPAEVVEALRAGRPLADEALEAVRRLTQAVVAQRGWVAEAEIEAFLAAGHTRRHVLDIVLGVGMKTLSNYTNHIASTPLDPAWADQAWTREQATDDRHPDAVCTASSSAGS</sequence>
<dbReference type="NCBIfam" id="TIGR00778">
    <property type="entry name" value="ahpD_dom"/>
    <property type="match status" value="1"/>
</dbReference>
<dbReference type="PANTHER" id="PTHR35446:SF3">
    <property type="entry name" value="CMD DOMAIN-CONTAINING PROTEIN"/>
    <property type="match status" value="1"/>
</dbReference>
<protein>
    <submittedName>
        <fullName evidence="3">Carboxymuconolactone decarboxylase family protein</fullName>
    </submittedName>
</protein>
<dbReference type="PANTHER" id="PTHR35446">
    <property type="entry name" value="SI:CH211-175M2.5"/>
    <property type="match status" value="1"/>
</dbReference>
<dbReference type="Gene3D" id="1.20.1290.10">
    <property type="entry name" value="AhpD-like"/>
    <property type="match status" value="1"/>
</dbReference>
<keyword evidence="4" id="KW-1185">Reference proteome</keyword>
<evidence type="ECO:0000313" key="3">
    <source>
        <dbReference type="EMBL" id="MEV4286031.1"/>
    </source>
</evidence>
<evidence type="ECO:0000313" key="4">
    <source>
        <dbReference type="Proteomes" id="UP001552427"/>
    </source>
</evidence>
<gene>
    <name evidence="3" type="ORF">AB0K40_11065</name>
</gene>
<dbReference type="InterPro" id="IPR004675">
    <property type="entry name" value="AhpD_core"/>
</dbReference>
<dbReference type="EMBL" id="JBFARM010000003">
    <property type="protein sequence ID" value="MEV4286031.1"/>
    <property type="molecule type" value="Genomic_DNA"/>
</dbReference>
<accession>A0ABV3H0H3</accession>
<dbReference type="Pfam" id="PF02627">
    <property type="entry name" value="CMD"/>
    <property type="match status" value="1"/>
</dbReference>
<feature type="domain" description="Carboxymuconolactone decarboxylase-like" evidence="2">
    <location>
        <begin position="41"/>
        <end position="118"/>
    </location>
</feature>
<reference evidence="3 4" key="1">
    <citation type="submission" date="2024-06" db="EMBL/GenBank/DDBJ databases">
        <title>The Natural Products Discovery Center: Release of the First 8490 Sequenced Strains for Exploring Actinobacteria Biosynthetic Diversity.</title>
        <authorList>
            <person name="Kalkreuter E."/>
            <person name="Kautsar S.A."/>
            <person name="Yang D."/>
            <person name="Bader C.D."/>
            <person name="Teijaro C.N."/>
            <person name="Fluegel L."/>
            <person name="Davis C.M."/>
            <person name="Simpson J.R."/>
            <person name="Lauterbach L."/>
            <person name="Steele A.D."/>
            <person name="Gui C."/>
            <person name="Meng S."/>
            <person name="Li G."/>
            <person name="Viehrig K."/>
            <person name="Ye F."/>
            <person name="Su P."/>
            <person name="Kiefer A.F."/>
            <person name="Nichols A."/>
            <person name="Cepeda A.J."/>
            <person name="Yan W."/>
            <person name="Fan B."/>
            <person name="Jiang Y."/>
            <person name="Adhikari A."/>
            <person name="Zheng C.-J."/>
            <person name="Schuster L."/>
            <person name="Cowan T.M."/>
            <person name="Smanski M.J."/>
            <person name="Chevrette M.G."/>
            <person name="De Carvalho L.P.S."/>
            <person name="Shen B."/>
        </authorList>
    </citation>
    <scope>NUCLEOTIDE SEQUENCE [LARGE SCALE GENOMIC DNA]</scope>
    <source>
        <strain evidence="3 4">NPDC049574</strain>
    </source>
</reference>
<dbReference type="Proteomes" id="UP001552427">
    <property type="component" value="Unassembled WGS sequence"/>
</dbReference>
<comment type="caution">
    <text evidence="3">The sequence shown here is derived from an EMBL/GenBank/DDBJ whole genome shotgun (WGS) entry which is preliminary data.</text>
</comment>
<name>A0ABV3H0H3_9ACTN</name>
<proteinExistence type="predicted"/>
<evidence type="ECO:0000256" key="1">
    <source>
        <dbReference type="SAM" id="MobiDB-lite"/>
    </source>
</evidence>
<dbReference type="InterPro" id="IPR029032">
    <property type="entry name" value="AhpD-like"/>
</dbReference>
<dbReference type="SUPFAM" id="SSF69118">
    <property type="entry name" value="AhpD-like"/>
    <property type="match status" value="1"/>
</dbReference>
<feature type="region of interest" description="Disordered" evidence="1">
    <location>
        <begin position="184"/>
        <end position="203"/>
    </location>
</feature>